<evidence type="ECO:0000313" key="2">
    <source>
        <dbReference type="EMBL" id="KIP08922.1"/>
    </source>
</evidence>
<keyword evidence="1" id="KW-1133">Transmembrane helix</keyword>
<dbReference type="OrthoDB" id="3357408at2759"/>
<name>A0A0C3SA62_PHLG1</name>
<gene>
    <name evidence="2" type="ORF">PHLGIDRAFT_103546</name>
</gene>
<feature type="transmembrane region" description="Helical" evidence="1">
    <location>
        <begin position="274"/>
        <end position="294"/>
    </location>
</feature>
<evidence type="ECO:0000313" key="3">
    <source>
        <dbReference type="Proteomes" id="UP000053257"/>
    </source>
</evidence>
<reference evidence="2 3" key="1">
    <citation type="journal article" date="2014" name="PLoS Genet.">
        <title>Analysis of the Phlebiopsis gigantea genome, transcriptome and secretome provides insight into its pioneer colonization strategies of wood.</title>
        <authorList>
            <person name="Hori C."/>
            <person name="Ishida T."/>
            <person name="Igarashi K."/>
            <person name="Samejima M."/>
            <person name="Suzuki H."/>
            <person name="Master E."/>
            <person name="Ferreira P."/>
            <person name="Ruiz-Duenas F.J."/>
            <person name="Held B."/>
            <person name="Canessa P."/>
            <person name="Larrondo L.F."/>
            <person name="Schmoll M."/>
            <person name="Druzhinina I.S."/>
            <person name="Kubicek C.P."/>
            <person name="Gaskell J.A."/>
            <person name="Kersten P."/>
            <person name="St John F."/>
            <person name="Glasner J."/>
            <person name="Sabat G."/>
            <person name="Splinter BonDurant S."/>
            <person name="Syed K."/>
            <person name="Yadav J."/>
            <person name="Mgbeahuruike A.C."/>
            <person name="Kovalchuk A."/>
            <person name="Asiegbu F.O."/>
            <person name="Lackner G."/>
            <person name="Hoffmeister D."/>
            <person name="Rencoret J."/>
            <person name="Gutierrez A."/>
            <person name="Sun H."/>
            <person name="Lindquist E."/>
            <person name="Barry K."/>
            <person name="Riley R."/>
            <person name="Grigoriev I.V."/>
            <person name="Henrissat B."/>
            <person name="Kues U."/>
            <person name="Berka R.M."/>
            <person name="Martinez A.T."/>
            <person name="Covert S.F."/>
            <person name="Blanchette R.A."/>
            <person name="Cullen D."/>
        </authorList>
    </citation>
    <scope>NUCLEOTIDE SEQUENCE [LARGE SCALE GENOMIC DNA]</scope>
    <source>
        <strain evidence="2 3">11061_1 CR5-6</strain>
    </source>
</reference>
<dbReference type="EMBL" id="KN840472">
    <property type="protein sequence ID" value="KIP08922.1"/>
    <property type="molecule type" value="Genomic_DNA"/>
</dbReference>
<keyword evidence="1" id="KW-0472">Membrane</keyword>
<dbReference type="HOGENOM" id="CLU_044614_3_1_1"/>
<dbReference type="Proteomes" id="UP000053257">
    <property type="component" value="Unassembled WGS sequence"/>
</dbReference>
<evidence type="ECO:0000256" key="1">
    <source>
        <dbReference type="SAM" id="Phobius"/>
    </source>
</evidence>
<keyword evidence="1" id="KW-0812">Transmembrane</keyword>
<organism evidence="2 3">
    <name type="scientific">Phlebiopsis gigantea (strain 11061_1 CR5-6)</name>
    <name type="common">White-rot fungus</name>
    <name type="synonym">Peniophora gigantea</name>
    <dbReference type="NCBI Taxonomy" id="745531"/>
    <lineage>
        <taxon>Eukaryota</taxon>
        <taxon>Fungi</taxon>
        <taxon>Dikarya</taxon>
        <taxon>Basidiomycota</taxon>
        <taxon>Agaricomycotina</taxon>
        <taxon>Agaricomycetes</taxon>
        <taxon>Polyporales</taxon>
        <taxon>Phanerochaetaceae</taxon>
        <taxon>Phlebiopsis</taxon>
    </lineage>
</organism>
<feature type="transmembrane region" description="Helical" evidence="1">
    <location>
        <begin position="130"/>
        <end position="152"/>
    </location>
</feature>
<sequence>MTISLLKDSPQVRAYVWGSFPACLPATTMPGPDIPLDKAYLSAIWLETLFYGMNFVLYGACLTMLTIRRRTPKVNKLLVAIATVMFAFSTAHVSLGFQRLIEGFIVLRDKPGGPGAFFSDVSIPANVVKVGIHTVNSIIGDSVVVWRCWLVWSRDWKMCVVPILLVIASAICGFAQTVYFARAKKLHSAFAHILQVWNGSLFSISLATNVTVSLLIALRVWYMFRDGGGSTSFRYWRVLVIIIESGMVYSVALVCEITLYFLKSNAFYIVYDPIAQLTAITPTLIIILAALQLTSNDVHSRLTRSRHGNIFKARAIDGSTPVPLDTIHFAANDAAPKSTGFSDSDMSSNPADFAFATSKPEGHISFA</sequence>
<feature type="transmembrane region" description="Helical" evidence="1">
    <location>
        <begin position="77"/>
        <end position="97"/>
    </location>
</feature>
<accession>A0A0C3SA62</accession>
<proteinExistence type="predicted"/>
<feature type="transmembrane region" description="Helical" evidence="1">
    <location>
        <begin position="201"/>
        <end position="224"/>
    </location>
</feature>
<protein>
    <submittedName>
        <fullName evidence="2">Uncharacterized protein</fullName>
    </submittedName>
</protein>
<feature type="transmembrane region" description="Helical" evidence="1">
    <location>
        <begin position="236"/>
        <end position="262"/>
    </location>
</feature>
<dbReference type="AlphaFoldDB" id="A0A0C3SA62"/>
<feature type="transmembrane region" description="Helical" evidence="1">
    <location>
        <begin position="159"/>
        <end position="181"/>
    </location>
</feature>
<keyword evidence="3" id="KW-1185">Reference proteome</keyword>
<feature type="transmembrane region" description="Helical" evidence="1">
    <location>
        <begin position="39"/>
        <end position="65"/>
    </location>
</feature>